<dbReference type="Proteomes" id="UP000824106">
    <property type="component" value="Unassembled WGS sequence"/>
</dbReference>
<evidence type="ECO:0000256" key="4">
    <source>
        <dbReference type="ARBA" id="ARBA00022801"/>
    </source>
</evidence>
<proteinExistence type="predicted"/>
<protein>
    <recommendedName>
        <fullName evidence="1">bis(5'-nucleosyl)-tetraphosphatase (symmetrical)</fullName>
        <ecNumber evidence="1">3.6.1.41</ecNumber>
    </recommendedName>
</protein>
<gene>
    <name evidence="8" type="primary">yqeK</name>
    <name evidence="8" type="ORF">H9808_00605</name>
</gene>
<dbReference type="NCBIfam" id="TIGR00488">
    <property type="entry name" value="bis(5'-nucleosyl)-tetraphosphatase (symmetrical) YqeK"/>
    <property type="match status" value="1"/>
</dbReference>
<comment type="catalytic activity">
    <reaction evidence="6">
        <text>P(1),P(4)-bis(5'-adenosyl) tetraphosphate + H2O = 2 ADP + 2 H(+)</text>
        <dbReference type="Rhea" id="RHEA:24252"/>
        <dbReference type="ChEBI" id="CHEBI:15377"/>
        <dbReference type="ChEBI" id="CHEBI:15378"/>
        <dbReference type="ChEBI" id="CHEBI:58141"/>
        <dbReference type="ChEBI" id="CHEBI:456216"/>
        <dbReference type="EC" id="3.6.1.41"/>
    </reaction>
</comment>
<evidence type="ECO:0000256" key="5">
    <source>
        <dbReference type="ARBA" id="ARBA00023004"/>
    </source>
</evidence>
<dbReference type="InterPro" id="IPR051094">
    <property type="entry name" value="Diverse_Catalytic_Enzymes"/>
</dbReference>
<dbReference type="NCBIfam" id="TIGR00277">
    <property type="entry name" value="HDIG"/>
    <property type="match status" value="1"/>
</dbReference>
<accession>A0A9D2JY59</accession>
<evidence type="ECO:0000256" key="2">
    <source>
        <dbReference type="ARBA" id="ARBA00022723"/>
    </source>
</evidence>
<reference evidence="8" key="2">
    <citation type="submission" date="2021-04" db="EMBL/GenBank/DDBJ databases">
        <authorList>
            <person name="Gilroy R."/>
        </authorList>
    </citation>
    <scope>NUCLEOTIDE SEQUENCE</scope>
    <source>
        <strain evidence="8">CHK169-4300</strain>
    </source>
</reference>
<evidence type="ECO:0000313" key="8">
    <source>
        <dbReference type="EMBL" id="HIZ70269.1"/>
    </source>
</evidence>
<keyword evidence="3" id="KW-0547">Nucleotide-binding</keyword>
<keyword evidence="4 8" id="KW-0378">Hydrolase</keyword>
<organism evidence="8 9">
    <name type="scientific">Candidatus Atopostipes pullistercoris</name>
    <dbReference type="NCBI Taxonomy" id="2838467"/>
    <lineage>
        <taxon>Bacteria</taxon>
        <taxon>Bacillati</taxon>
        <taxon>Bacillota</taxon>
        <taxon>Bacilli</taxon>
        <taxon>Lactobacillales</taxon>
        <taxon>Carnobacteriaceae</taxon>
        <taxon>Atopostipes</taxon>
    </lineage>
</organism>
<dbReference type="PANTHER" id="PTHR35795:SF1">
    <property type="entry name" value="BIS(5'-NUCLEOSYL)-TETRAPHOSPHATASE, SYMMETRICAL"/>
    <property type="match status" value="1"/>
</dbReference>
<keyword evidence="5" id="KW-0408">Iron</keyword>
<dbReference type="InterPro" id="IPR003607">
    <property type="entry name" value="HD/PDEase_dom"/>
</dbReference>
<sequence length="203" mass="23257">MINSEPVVYSGMYTSYTREQLIDLVKKKMSKKRFEHVLRVEKTAIQLAREYAADVEKASIAALLHDVAKEQSEAEMRDIVISENLNLDLLQFGSQIWHAPVGSILAEREYGISDDEILEAIKYHTIAAPEMSLIAQIIFVADYIEPGRTHEAAKEARKLASYSLRDAVRFEITQTIKYLVEKEERIYPSAIDAYNAWIERKMS</sequence>
<feature type="domain" description="HD" evidence="7">
    <location>
        <begin position="33"/>
        <end position="147"/>
    </location>
</feature>
<dbReference type="AlphaFoldDB" id="A0A9D2JY59"/>
<reference evidence="8" key="1">
    <citation type="journal article" date="2021" name="PeerJ">
        <title>Extensive microbial diversity within the chicken gut microbiome revealed by metagenomics and culture.</title>
        <authorList>
            <person name="Gilroy R."/>
            <person name="Ravi A."/>
            <person name="Getino M."/>
            <person name="Pursley I."/>
            <person name="Horton D.L."/>
            <person name="Alikhan N.F."/>
            <person name="Baker D."/>
            <person name="Gharbi K."/>
            <person name="Hall N."/>
            <person name="Watson M."/>
            <person name="Adriaenssens E.M."/>
            <person name="Foster-Nyarko E."/>
            <person name="Jarju S."/>
            <person name="Secka A."/>
            <person name="Antonio M."/>
            <person name="Oren A."/>
            <person name="Chaudhuri R.R."/>
            <person name="La Ragione R."/>
            <person name="Hildebrand F."/>
            <person name="Pallen M.J."/>
        </authorList>
    </citation>
    <scope>NUCLEOTIDE SEQUENCE</scope>
    <source>
        <strain evidence="8">CHK169-4300</strain>
    </source>
</reference>
<name>A0A9D2JY59_9LACT</name>
<dbReference type="InterPro" id="IPR006675">
    <property type="entry name" value="HDIG_dom"/>
</dbReference>
<evidence type="ECO:0000313" key="9">
    <source>
        <dbReference type="Proteomes" id="UP000824106"/>
    </source>
</evidence>
<dbReference type="InterPro" id="IPR006674">
    <property type="entry name" value="HD_domain"/>
</dbReference>
<dbReference type="GO" id="GO:0000166">
    <property type="term" value="F:nucleotide binding"/>
    <property type="evidence" value="ECO:0007669"/>
    <property type="project" value="UniProtKB-KW"/>
</dbReference>
<evidence type="ECO:0000256" key="1">
    <source>
        <dbReference type="ARBA" id="ARBA00012506"/>
    </source>
</evidence>
<dbReference type="EC" id="3.6.1.41" evidence="1"/>
<dbReference type="Pfam" id="PF01966">
    <property type="entry name" value="HD"/>
    <property type="match status" value="1"/>
</dbReference>
<evidence type="ECO:0000256" key="6">
    <source>
        <dbReference type="ARBA" id="ARBA00049417"/>
    </source>
</evidence>
<keyword evidence="2" id="KW-0479">Metal-binding</keyword>
<dbReference type="EMBL" id="DXAZ01000008">
    <property type="protein sequence ID" value="HIZ70269.1"/>
    <property type="molecule type" value="Genomic_DNA"/>
</dbReference>
<dbReference type="SMART" id="SM00471">
    <property type="entry name" value="HDc"/>
    <property type="match status" value="1"/>
</dbReference>
<evidence type="ECO:0000259" key="7">
    <source>
        <dbReference type="PROSITE" id="PS51831"/>
    </source>
</evidence>
<dbReference type="GO" id="GO:0008803">
    <property type="term" value="F:bis(5'-nucleosyl)-tetraphosphatase (symmetrical) activity"/>
    <property type="evidence" value="ECO:0007669"/>
    <property type="project" value="UniProtKB-EC"/>
</dbReference>
<dbReference type="SUPFAM" id="SSF109604">
    <property type="entry name" value="HD-domain/PDEase-like"/>
    <property type="match status" value="1"/>
</dbReference>
<dbReference type="InterPro" id="IPR005249">
    <property type="entry name" value="YqeK"/>
</dbReference>
<dbReference type="Gene3D" id="1.10.3210.10">
    <property type="entry name" value="Hypothetical protein af1432"/>
    <property type="match status" value="1"/>
</dbReference>
<dbReference type="CDD" id="cd00077">
    <property type="entry name" value="HDc"/>
    <property type="match status" value="1"/>
</dbReference>
<evidence type="ECO:0000256" key="3">
    <source>
        <dbReference type="ARBA" id="ARBA00022741"/>
    </source>
</evidence>
<dbReference type="PROSITE" id="PS51831">
    <property type="entry name" value="HD"/>
    <property type="match status" value="1"/>
</dbReference>
<comment type="caution">
    <text evidence="8">The sequence shown here is derived from an EMBL/GenBank/DDBJ whole genome shotgun (WGS) entry which is preliminary data.</text>
</comment>
<dbReference type="GO" id="GO:0046872">
    <property type="term" value="F:metal ion binding"/>
    <property type="evidence" value="ECO:0007669"/>
    <property type="project" value="UniProtKB-KW"/>
</dbReference>
<dbReference type="PANTHER" id="PTHR35795">
    <property type="entry name" value="SLR1885 PROTEIN"/>
    <property type="match status" value="1"/>
</dbReference>